<dbReference type="GO" id="GO:0003700">
    <property type="term" value="F:DNA-binding transcription factor activity"/>
    <property type="evidence" value="ECO:0007669"/>
    <property type="project" value="InterPro"/>
</dbReference>
<dbReference type="PANTHER" id="PTHR42756:SF1">
    <property type="entry name" value="TRANSCRIPTIONAL REPRESSOR OF EMRAB OPERON"/>
    <property type="match status" value="1"/>
</dbReference>
<dbReference type="PANTHER" id="PTHR42756">
    <property type="entry name" value="TRANSCRIPTIONAL REGULATOR, MARR"/>
    <property type="match status" value="1"/>
</dbReference>
<name>A0A383F968_9ZZZZ</name>
<dbReference type="SUPFAM" id="SSF46785">
    <property type="entry name" value="Winged helix' DNA-binding domain"/>
    <property type="match status" value="1"/>
</dbReference>
<evidence type="ECO:0000256" key="3">
    <source>
        <dbReference type="ARBA" id="ARBA00023163"/>
    </source>
</evidence>
<dbReference type="PROSITE" id="PS50995">
    <property type="entry name" value="HTH_MARR_2"/>
    <property type="match status" value="1"/>
</dbReference>
<organism evidence="5">
    <name type="scientific">marine metagenome</name>
    <dbReference type="NCBI Taxonomy" id="408172"/>
    <lineage>
        <taxon>unclassified sequences</taxon>
        <taxon>metagenomes</taxon>
        <taxon>ecological metagenomes</taxon>
    </lineage>
</organism>
<evidence type="ECO:0000259" key="4">
    <source>
        <dbReference type="PROSITE" id="PS50995"/>
    </source>
</evidence>
<keyword evidence="2" id="KW-0238">DNA-binding</keyword>
<dbReference type="SMART" id="SM00347">
    <property type="entry name" value="HTH_MARR"/>
    <property type="match status" value="1"/>
</dbReference>
<evidence type="ECO:0000313" key="5">
    <source>
        <dbReference type="EMBL" id="SVE64965.1"/>
    </source>
</evidence>
<keyword evidence="1" id="KW-0805">Transcription regulation</keyword>
<dbReference type="InterPro" id="IPR036388">
    <property type="entry name" value="WH-like_DNA-bd_sf"/>
</dbReference>
<evidence type="ECO:0000256" key="2">
    <source>
        <dbReference type="ARBA" id="ARBA00023125"/>
    </source>
</evidence>
<evidence type="ECO:0000256" key="1">
    <source>
        <dbReference type="ARBA" id="ARBA00023015"/>
    </source>
</evidence>
<reference evidence="5" key="1">
    <citation type="submission" date="2018-05" db="EMBL/GenBank/DDBJ databases">
        <authorList>
            <person name="Lanie J.A."/>
            <person name="Ng W.-L."/>
            <person name="Kazmierczak K.M."/>
            <person name="Andrzejewski T.M."/>
            <person name="Davidsen T.M."/>
            <person name="Wayne K.J."/>
            <person name="Tettelin H."/>
            <person name="Glass J.I."/>
            <person name="Rusch D."/>
            <person name="Podicherti R."/>
            <person name="Tsui H.-C.T."/>
            <person name="Winkler M.E."/>
        </authorList>
    </citation>
    <scope>NUCLEOTIDE SEQUENCE</scope>
</reference>
<dbReference type="Gene3D" id="1.10.10.10">
    <property type="entry name" value="Winged helix-like DNA-binding domain superfamily/Winged helix DNA-binding domain"/>
    <property type="match status" value="1"/>
</dbReference>
<dbReference type="InterPro" id="IPR036390">
    <property type="entry name" value="WH_DNA-bd_sf"/>
</dbReference>
<dbReference type="PRINTS" id="PR00598">
    <property type="entry name" value="HTHMARR"/>
</dbReference>
<accession>A0A383F968</accession>
<dbReference type="EMBL" id="UINC01232129">
    <property type="protein sequence ID" value="SVE64965.1"/>
    <property type="molecule type" value="Genomic_DNA"/>
</dbReference>
<dbReference type="GO" id="GO:0003677">
    <property type="term" value="F:DNA binding"/>
    <property type="evidence" value="ECO:0007669"/>
    <property type="project" value="UniProtKB-KW"/>
</dbReference>
<gene>
    <name evidence="5" type="ORF">METZ01_LOCUS517819</name>
</gene>
<dbReference type="InterPro" id="IPR000835">
    <property type="entry name" value="HTH_MarR-typ"/>
</dbReference>
<proteinExistence type="predicted"/>
<dbReference type="Pfam" id="PF01047">
    <property type="entry name" value="MarR"/>
    <property type="match status" value="1"/>
</dbReference>
<protein>
    <recommendedName>
        <fullName evidence="4">HTH marR-type domain-containing protein</fullName>
    </recommendedName>
</protein>
<sequence>MEPEDTIDYNIRKTWYNITKLYNRTANEYMASMALGMIILNIDIMEGTPSTQLGPNMGMEATSLSRSLNKLEESGVIERKPDPNDKRRTVICLTPLGMDWRIVAKETVVNFNETIFSQFKKEEMDTFFTILKKINKIIDETK</sequence>
<keyword evidence="3" id="KW-0804">Transcription</keyword>
<feature type="domain" description="HTH marR-type" evidence="4">
    <location>
        <begin position="1"/>
        <end position="136"/>
    </location>
</feature>
<dbReference type="AlphaFoldDB" id="A0A383F968"/>